<accession>A0A1S7QJS9</accession>
<dbReference type="AlphaFoldDB" id="A0A1S7QJS9"/>
<gene>
    <name evidence="2" type="ORF">AGR4C_Cc80182</name>
</gene>
<sequence>MVHEDGGWRQGLSQAQAFPDGGPHHSGPQLLDLRPPTRVAMRDGLMQFAKAAGMTSGRRRMWR</sequence>
<reference evidence="2 3" key="1">
    <citation type="submission" date="2016-01" db="EMBL/GenBank/DDBJ databases">
        <authorList>
            <person name="Oliw E.H."/>
        </authorList>
    </citation>
    <scope>NUCLEOTIDE SEQUENCE [LARGE SCALE GENOMIC DNA]</scope>
    <source>
        <strain evidence="2 3">Kerr 14</strain>
    </source>
</reference>
<evidence type="ECO:0000256" key="1">
    <source>
        <dbReference type="SAM" id="MobiDB-lite"/>
    </source>
</evidence>
<dbReference type="EMBL" id="FBWC01000017">
    <property type="protein sequence ID" value="CUX38061.1"/>
    <property type="molecule type" value="Genomic_DNA"/>
</dbReference>
<proteinExistence type="predicted"/>
<evidence type="ECO:0000313" key="3">
    <source>
        <dbReference type="Proteomes" id="UP000191897"/>
    </source>
</evidence>
<evidence type="ECO:0000313" key="2">
    <source>
        <dbReference type="EMBL" id="CUX38061.1"/>
    </source>
</evidence>
<protein>
    <submittedName>
        <fullName evidence="2">Uncharacterized protein</fullName>
    </submittedName>
</protein>
<name>A0A1S7QJS9_AGRTU</name>
<feature type="region of interest" description="Disordered" evidence="1">
    <location>
        <begin position="1"/>
        <end position="33"/>
    </location>
</feature>
<organism evidence="2 3">
    <name type="scientific">Agrobacterium tumefaciens str. Kerr 14</name>
    <dbReference type="NCBI Taxonomy" id="1183424"/>
    <lineage>
        <taxon>Bacteria</taxon>
        <taxon>Pseudomonadati</taxon>
        <taxon>Pseudomonadota</taxon>
        <taxon>Alphaproteobacteria</taxon>
        <taxon>Hyphomicrobiales</taxon>
        <taxon>Rhizobiaceae</taxon>
        <taxon>Rhizobium/Agrobacterium group</taxon>
        <taxon>Agrobacterium</taxon>
        <taxon>Agrobacterium tumefaciens complex</taxon>
    </lineage>
</organism>
<dbReference type="Proteomes" id="UP000191897">
    <property type="component" value="Unassembled WGS sequence"/>
</dbReference>